<keyword evidence="3" id="KW-1185">Reference proteome</keyword>
<protein>
    <submittedName>
        <fullName evidence="2">Uncharacterized protein</fullName>
    </submittedName>
</protein>
<reference evidence="2 3" key="1">
    <citation type="submission" date="2014-06" db="EMBL/GenBank/DDBJ databases">
        <title>Bioinformatic genomic analysis of Bacillus phage Bobb.</title>
        <authorList>
            <person name="Lewis H.M.N."/>
            <person name="Temple L."/>
            <person name="Barth R.N."/>
            <person name="Bowles K.M."/>
            <person name="Churchin D.I."/>
            <person name="Scott-Croshaw C."/>
            <person name="Glasgow G.H."/>
            <person name="Gloe M.W."/>
            <person name="McGough T.M."/>
            <person name="Nutbrown S.A."/>
            <person name="Romulus S.R."/>
            <person name="Sanders K.A.M."/>
            <person name="Diachok C.R."/>
            <person name="Serigano J.P."/>
            <person name="Shin D."/>
            <person name="Suresh M.H."/>
            <person name="Conner A.R.N."/>
            <person name="Korba R.M."/>
            <person name="Livermore R.J."/>
            <person name="Rohlf M.B."/>
            <person name="Utterback S.D."/>
            <person name="Wilson V.E."/>
        </authorList>
    </citation>
    <scope>NUCLEOTIDE SEQUENCE [LARGE SCALE GENOMIC DNA]</scope>
</reference>
<organism evidence="2 3">
    <name type="scientific">Bacillus phage Bobb</name>
    <dbReference type="NCBI Taxonomy" id="1527469"/>
    <lineage>
        <taxon>Viruses</taxon>
        <taxon>Duplodnaviria</taxon>
        <taxon>Heunggongvirae</taxon>
        <taxon>Uroviricota</taxon>
        <taxon>Caudoviricetes</taxon>
        <taxon>Herelleviridae</taxon>
        <taxon>Bastillevirinae</taxon>
        <taxon>Agatevirus</taxon>
        <taxon>Agatevirus bobb</taxon>
    </lineage>
</organism>
<sequence length="26" mass="2957">MQLWGILSGISIIAVVGWFLLLRNKK</sequence>
<feature type="transmembrane region" description="Helical" evidence="1">
    <location>
        <begin position="6"/>
        <end position="22"/>
    </location>
</feature>
<dbReference type="EMBL" id="KM051843">
    <property type="protein sequence ID" value="AII27948.1"/>
    <property type="molecule type" value="Genomic_DNA"/>
</dbReference>
<name>A0A076G8N6_9CAUD</name>
<evidence type="ECO:0000256" key="1">
    <source>
        <dbReference type="SAM" id="Phobius"/>
    </source>
</evidence>
<keyword evidence="1" id="KW-0472">Membrane</keyword>
<dbReference type="GeneID" id="20283334"/>
<evidence type="ECO:0000313" key="2">
    <source>
        <dbReference type="EMBL" id="AII27948.1"/>
    </source>
</evidence>
<proteinExistence type="predicted"/>
<dbReference type="Proteomes" id="UP000028664">
    <property type="component" value="Segment"/>
</dbReference>
<keyword evidence="1" id="KW-0812">Transmembrane</keyword>
<accession>A0A076G8N6</accession>
<evidence type="ECO:0000313" key="3">
    <source>
        <dbReference type="Proteomes" id="UP000028664"/>
    </source>
</evidence>
<dbReference type="RefSeq" id="YP_009056316.1">
    <property type="nucleotide sequence ID" value="NC_024792.1"/>
</dbReference>
<keyword evidence="1" id="KW-1133">Transmembrane helix</keyword>
<dbReference type="KEGG" id="vg:20283334"/>